<evidence type="ECO:0000313" key="2">
    <source>
        <dbReference type="Proteomes" id="UP001196413"/>
    </source>
</evidence>
<comment type="caution">
    <text evidence="1">The sequence shown here is derived from an EMBL/GenBank/DDBJ whole genome shotgun (WGS) entry which is preliminary data.</text>
</comment>
<keyword evidence="2" id="KW-1185">Reference proteome</keyword>
<evidence type="ECO:0000313" key="1">
    <source>
        <dbReference type="EMBL" id="KAJ1365866.1"/>
    </source>
</evidence>
<dbReference type="AlphaFoldDB" id="A0AAD5NBF2"/>
<protein>
    <submittedName>
        <fullName evidence="1">Uncharacterized protein</fullName>
    </submittedName>
</protein>
<organism evidence="1 2">
    <name type="scientific">Parelaphostrongylus tenuis</name>
    <name type="common">Meningeal worm</name>
    <dbReference type="NCBI Taxonomy" id="148309"/>
    <lineage>
        <taxon>Eukaryota</taxon>
        <taxon>Metazoa</taxon>
        <taxon>Ecdysozoa</taxon>
        <taxon>Nematoda</taxon>
        <taxon>Chromadorea</taxon>
        <taxon>Rhabditida</taxon>
        <taxon>Rhabditina</taxon>
        <taxon>Rhabditomorpha</taxon>
        <taxon>Strongyloidea</taxon>
        <taxon>Metastrongylidae</taxon>
        <taxon>Parelaphostrongylus</taxon>
    </lineage>
</organism>
<reference evidence="1" key="1">
    <citation type="submission" date="2021-06" db="EMBL/GenBank/DDBJ databases">
        <title>Parelaphostrongylus tenuis whole genome reference sequence.</title>
        <authorList>
            <person name="Garwood T.J."/>
            <person name="Larsen P.A."/>
            <person name="Fountain-Jones N.M."/>
            <person name="Garbe J.R."/>
            <person name="Macchietto M.G."/>
            <person name="Kania S.A."/>
            <person name="Gerhold R.W."/>
            <person name="Richards J.E."/>
            <person name="Wolf T.M."/>
        </authorList>
    </citation>
    <scope>NUCLEOTIDE SEQUENCE</scope>
    <source>
        <strain evidence="1">MNPRO001-30</strain>
        <tissue evidence="1">Meninges</tissue>
    </source>
</reference>
<accession>A0AAD5NBF2</accession>
<sequence>MLANPIKILTDNFEKFLKAENAKTPIGKYESELEVLTVRIDLPFVDVTILLGASN</sequence>
<proteinExistence type="predicted"/>
<dbReference type="Proteomes" id="UP001196413">
    <property type="component" value="Unassembled WGS sequence"/>
</dbReference>
<gene>
    <name evidence="1" type="ORF">KIN20_026325</name>
</gene>
<name>A0AAD5NBF2_PARTN</name>
<dbReference type="EMBL" id="JAHQIW010005377">
    <property type="protein sequence ID" value="KAJ1365866.1"/>
    <property type="molecule type" value="Genomic_DNA"/>
</dbReference>